<feature type="transmembrane region" description="Helical" evidence="10">
    <location>
        <begin position="427"/>
        <end position="443"/>
    </location>
</feature>
<feature type="transmembrane region" description="Helical" evidence="10">
    <location>
        <begin position="521"/>
        <end position="537"/>
    </location>
</feature>
<dbReference type="GO" id="GO:0016471">
    <property type="term" value="C:vacuolar proton-transporting V-type ATPase complex"/>
    <property type="evidence" value="ECO:0007669"/>
    <property type="project" value="TreeGrafter"/>
</dbReference>
<sequence length="656" mass="73242">MLKPTKMTKVVIAGTRDQIEPTISTFHKLNVLHITDFSKETEDFKIGRPLKTASKFSEHLLSLRAISNQLGLKESESGKLTKVELSSDIDEKITKLQKEVSSRFDELRNIESRLKEKEDLLSSVKPFFGLPLSLESYTGYETLKVYTGYIDTDLESRLIKIHSNFELFVGEHEKRKIFALFIPKEFEGEVQKLLQEERTYVELKVPPLKGNPPVIVDELTKEITGLRERFSLIKTELDNLKEEYSEFIIATDEHLSIETQKSEAPLKFATSANAFIIDGWVPSDKFDKIEAELQKNTDGKVYLTRIEEEIDEKEIPIELENPVAAKPFELLIDTFATPRYGEIDPSLFLFITYPLFYALMLGDVGYGLIVTAIGLVIKQKFKTGGLNALALILLISGVFSTIFGVIYGEFFGFPIFNIEFKGHLEEGILGIFGPTIAGIHLPVHRFESVKPLLLLCFAIGIFHVLLGYIIGFRNEVVKHDLKHAIYAKGSWMMILIGGVLLIAKVMPALMSKSRMPTGDMIFLAGAGLMLIGVILLIKGEGFISILELPTLLSNVLSYSRILAIGLSSAGIALAVNTMAMNLFIRPEGVLLGGGIVLALAGVVILFIGHLINLLLGILGPGIHSLRLQYVEFFTKFYEGGGTKYLPFGHKRKYTEE</sequence>
<dbReference type="Gene3D" id="3.30.70.2750">
    <property type="match status" value="1"/>
</dbReference>
<evidence type="ECO:0000313" key="11">
    <source>
        <dbReference type="EMBL" id="KPQ43735.1"/>
    </source>
</evidence>
<evidence type="ECO:0000256" key="5">
    <source>
        <dbReference type="ARBA" id="ARBA00022989"/>
    </source>
</evidence>
<dbReference type="PANTHER" id="PTHR11629">
    <property type="entry name" value="VACUOLAR PROTON ATPASES"/>
    <property type="match status" value="1"/>
</dbReference>
<feature type="transmembrane region" description="Helical" evidence="10">
    <location>
        <begin position="355"/>
        <end position="377"/>
    </location>
</feature>
<feature type="transmembrane region" description="Helical" evidence="10">
    <location>
        <begin position="588"/>
        <end position="611"/>
    </location>
</feature>
<dbReference type="GO" id="GO:0046961">
    <property type="term" value="F:proton-transporting ATPase activity, rotational mechanism"/>
    <property type="evidence" value="ECO:0007669"/>
    <property type="project" value="InterPro"/>
</dbReference>
<feature type="transmembrane region" description="Helical" evidence="10">
    <location>
        <begin position="557"/>
        <end position="576"/>
    </location>
</feature>
<accession>A0A0P8A6I7</accession>
<feature type="transmembrane region" description="Helical" evidence="10">
    <location>
        <begin position="491"/>
        <end position="509"/>
    </location>
</feature>
<evidence type="ECO:0000256" key="3">
    <source>
        <dbReference type="ARBA" id="ARBA00022448"/>
    </source>
</evidence>
<organism evidence="11 12">
    <name type="scientific">Candidatus Methanoperedens nitratireducens</name>
    <dbReference type="NCBI Taxonomy" id="1392998"/>
    <lineage>
        <taxon>Archaea</taxon>
        <taxon>Methanobacteriati</taxon>
        <taxon>Methanobacteriota</taxon>
        <taxon>Stenosarchaea group</taxon>
        <taxon>Methanomicrobia</taxon>
        <taxon>Methanosarcinales</taxon>
        <taxon>ANME-2 cluster</taxon>
        <taxon>Candidatus Methanoperedentaceae</taxon>
        <taxon>Candidatus Methanoperedens</taxon>
    </lineage>
</organism>
<comment type="caution">
    <text evidence="11">The sequence shown here is derived from an EMBL/GenBank/DDBJ whole genome shotgun (WGS) entry which is preliminary data.</text>
</comment>
<reference evidence="11 12" key="1">
    <citation type="submission" date="2015-09" db="EMBL/GenBank/DDBJ databases">
        <title>A metagenomics-based metabolic model of nitrate-dependent anaerobic oxidation of methane by Methanoperedens-like archaea.</title>
        <authorList>
            <person name="Arshad A."/>
            <person name="Speth D.R."/>
            <person name="De Graaf R.M."/>
            <person name="Op Den Camp H.J."/>
            <person name="Jetten M.S."/>
            <person name="Welte C.U."/>
        </authorList>
    </citation>
    <scope>NUCLEOTIDE SEQUENCE [LARGE SCALE GENOMIC DNA]</scope>
</reference>
<dbReference type="GO" id="GO:0051117">
    <property type="term" value="F:ATPase binding"/>
    <property type="evidence" value="ECO:0007669"/>
    <property type="project" value="TreeGrafter"/>
</dbReference>
<keyword evidence="3 10" id="KW-0813">Transport</keyword>
<evidence type="ECO:0000256" key="10">
    <source>
        <dbReference type="RuleBase" id="RU361189"/>
    </source>
</evidence>
<keyword evidence="6 10" id="KW-0406">Ion transport</keyword>
<dbReference type="Gene3D" id="1.20.1460.20">
    <property type="match status" value="1"/>
</dbReference>
<evidence type="ECO:0000256" key="8">
    <source>
        <dbReference type="ARBA" id="ARBA00059506"/>
    </source>
</evidence>
<dbReference type="Pfam" id="PF01496">
    <property type="entry name" value="V_ATPase_I"/>
    <property type="match status" value="2"/>
</dbReference>
<comment type="similarity">
    <text evidence="2 10">Belongs to the V-ATPase 116 kDa subunit family.</text>
</comment>
<dbReference type="PANTHER" id="PTHR11629:SF63">
    <property type="entry name" value="V-TYPE PROTON ATPASE SUBUNIT A"/>
    <property type="match status" value="1"/>
</dbReference>
<evidence type="ECO:0000256" key="9">
    <source>
        <dbReference type="ARBA" id="ARBA00068671"/>
    </source>
</evidence>
<evidence type="ECO:0000256" key="4">
    <source>
        <dbReference type="ARBA" id="ARBA00022692"/>
    </source>
</evidence>
<evidence type="ECO:0000256" key="1">
    <source>
        <dbReference type="ARBA" id="ARBA00004141"/>
    </source>
</evidence>
<evidence type="ECO:0000256" key="7">
    <source>
        <dbReference type="ARBA" id="ARBA00023136"/>
    </source>
</evidence>
<proteinExistence type="inferred from homology"/>
<dbReference type="AlphaFoldDB" id="A0A0P8A6I7"/>
<evidence type="ECO:0000256" key="6">
    <source>
        <dbReference type="ARBA" id="ARBA00023065"/>
    </source>
</evidence>
<evidence type="ECO:0000256" key="2">
    <source>
        <dbReference type="ARBA" id="ARBA00009904"/>
    </source>
</evidence>
<keyword evidence="5 10" id="KW-1133">Transmembrane helix</keyword>
<feature type="transmembrane region" description="Helical" evidence="10">
    <location>
        <begin position="452"/>
        <end position="471"/>
    </location>
</feature>
<keyword evidence="7 10" id="KW-0472">Membrane</keyword>
<keyword evidence="4 10" id="KW-0812">Transmembrane</keyword>
<feature type="transmembrane region" description="Helical" evidence="10">
    <location>
        <begin position="389"/>
        <end position="407"/>
    </location>
</feature>
<dbReference type="Gene3D" id="3.30.70.2170">
    <property type="match status" value="1"/>
</dbReference>
<name>A0A0P8A6I7_9EURY</name>
<dbReference type="EMBL" id="LKCM01000130">
    <property type="protein sequence ID" value="KPQ43735.1"/>
    <property type="molecule type" value="Genomic_DNA"/>
</dbReference>
<dbReference type="Proteomes" id="UP000050360">
    <property type="component" value="Unassembled WGS sequence"/>
</dbReference>
<gene>
    <name evidence="11" type="ORF">MPEBLZ_01702</name>
</gene>
<dbReference type="GO" id="GO:0033179">
    <property type="term" value="C:proton-transporting V-type ATPase, V0 domain"/>
    <property type="evidence" value="ECO:0007669"/>
    <property type="project" value="InterPro"/>
</dbReference>
<evidence type="ECO:0000313" key="12">
    <source>
        <dbReference type="Proteomes" id="UP000050360"/>
    </source>
</evidence>
<comment type="subcellular location">
    <subcellularLocation>
        <location evidence="1">Membrane</location>
        <topology evidence="1">Multi-pass membrane protein</topology>
    </subcellularLocation>
</comment>
<dbReference type="InterPro" id="IPR002490">
    <property type="entry name" value="V-ATPase_116kDa_su"/>
</dbReference>
<dbReference type="GO" id="GO:0007035">
    <property type="term" value="P:vacuolar acidification"/>
    <property type="evidence" value="ECO:0007669"/>
    <property type="project" value="TreeGrafter"/>
</dbReference>
<dbReference type="NCBIfam" id="NF004430">
    <property type="entry name" value="PRK05771.2-4"/>
    <property type="match status" value="1"/>
</dbReference>
<comment type="function">
    <text evidence="8">Component of the A-type ATP synthase that produces ATP from ADP in the presence of a proton gradient across the membrane.</text>
</comment>
<dbReference type="PATRIC" id="fig|1719120.3.peg.1859"/>
<protein>
    <recommendedName>
        <fullName evidence="9 10">A-type ATP synthase subunit I</fullName>
    </recommendedName>
</protein>